<dbReference type="AlphaFoldDB" id="A0A0Q9YMG4"/>
<accession>A0A0Q9YMG4</accession>
<reference evidence="1" key="1">
    <citation type="submission" date="2015-09" db="EMBL/GenBank/DDBJ databases">
        <title>Draft Genome Sequences of Two Novel Amoeba-resistant Intranuclear Bacteria, Candidatus Berkiella cookevillensis and Candidatus Berkiella aquae.</title>
        <authorList>
            <person name="Mehari Y.T."/>
            <person name="Arivett B.A."/>
            <person name="Farone A.L."/>
            <person name="Gunderson J.H."/>
            <person name="Farone M.B."/>
        </authorList>
    </citation>
    <scope>NUCLEOTIDE SEQUENCE [LARGE SCALE GENOMIC DNA]</scope>
    <source>
        <strain evidence="1">HT99</strain>
    </source>
</reference>
<dbReference type="EMBL" id="LKAJ01000003">
    <property type="protein sequence ID" value="KRG21942.1"/>
    <property type="molecule type" value="Genomic_DNA"/>
</dbReference>
<dbReference type="STRING" id="295108.HT99x_01136"/>
<organism evidence="1">
    <name type="scientific">Candidatus Berkiella aquae</name>
    <dbReference type="NCBI Taxonomy" id="295108"/>
    <lineage>
        <taxon>Bacteria</taxon>
        <taxon>Pseudomonadati</taxon>
        <taxon>Pseudomonadota</taxon>
        <taxon>Gammaproteobacteria</taxon>
        <taxon>Candidatus Berkiellales</taxon>
        <taxon>Candidatus Berkiellaceae</taxon>
        <taxon>Candidatus Berkiella</taxon>
    </lineage>
</organism>
<protein>
    <submittedName>
        <fullName evidence="1">Uncharacterized protein</fullName>
    </submittedName>
</protein>
<evidence type="ECO:0000313" key="1">
    <source>
        <dbReference type="EMBL" id="KRG21942.1"/>
    </source>
</evidence>
<gene>
    <name evidence="1" type="ORF">HT99x_01136</name>
</gene>
<comment type="caution">
    <text evidence="1">The sequence shown here is derived from an EMBL/GenBank/DDBJ whole genome shotgun (WGS) entry which is preliminary data.</text>
</comment>
<name>A0A0Q9YMG4_9GAMM</name>
<proteinExistence type="predicted"/>
<sequence length="44" mass="5301">MKNVILNKKLGFYSVNTSERYCAYTVYYKINEIKAMKVQQIDEY</sequence>